<comment type="subcellular location">
    <subcellularLocation>
        <location evidence="8">Cell outer membrane</location>
        <topology evidence="8">Lipid-anchor</topology>
    </subcellularLocation>
</comment>
<dbReference type="InterPro" id="IPR036737">
    <property type="entry name" value="OmpA-like_sf"/>
</dbReference>
<keyword evidence="6 8" id="KW-0449">Lipoprotein</keyword>
<organism evidence="12 13">
    <name type="scientific">Chitinivorax tropicus</name>
    <dbReference type="NCBI Taxonomy" id="714531"/>
    <lineage>
        <taxon>Bacteria</taxon>
        <taxon>Pseudomonadati</taxon>
        <taxon>Pseudomonadota</taxon>
        <taxon>Betaproteobacteria</taxon>
        <taxon>Chitinivorax</taxon>
    </lineage>
</organism>
<keyword evidence="1 8" id="KW-0132">Cell division</keyword>
<dbReference type="AlphaFoldDB" id="A0A840MKD5"/>
<keyword evidence="7 8" id="KW-0131">Cell cycle</keyword>
<keyword evidence="3 8" id="KW-0472">Membrane</keyword>
<feature type="signal peptide" evidence="10">
    <location>
        <begin position="1"/>
        <end position="24"/>
    </location>
</feature>
<comment type="function">
    <text evidence="8">Part of the Tol-Pal system, which plays a role in outer membrane invagination during cell division and is important for maintaining outer membrane integrity.</text>
</comment>
<dbReference type="HAMAP" id="MF_02204">
    <property type="entry name" value="Pal"/>
    <property type="match status" value="1"/>
</dbReference>
<evidence type="ECO:0000256" key="6">
    <source>
        <dbReference type="ARBA" id="ARBA00023288"/>
    </source>
</evidence>
<dbReference type="PANTHER" id="PTHR30329">
    <property type="entry name" value="STATOR ELEMENT OF FLAGELLAR MOTOR COMPLEX"/>
    <property type="match status" value="1"/>
</dbReference>
<dbReference type="InterPro" id="IPR050330">
    <property type="entry name" value="Bact_OuterMem_StrucFunc"/>
</dbReference>
<keyword evidence="5 8" id="KW-0998">Cell outer membrane</keyword>
<evidence type="ECO:0000313" key="12">
    <source>
        <dbReference type="EMBL" id="MBB5017307.1"/>
    </source>
</evidence>
<reference evidence="12 13" key="1">
    <citation type="submission" date="2020-08" db="EMBL/GenBank/DDBJ databases">
        <title>Genomic Encyclopedia of Type Strains, Phase IV (KMG-IV): sequencing the most valuable type-strain genomes for metagenomic binning, comparative biology and taxonomic classification.</title>
        <authorList>
            <person name="Goeker M."/>
        </authorList>
    </citation>
    <scope>NUCLEOTIDE SEQUENCE [LARGE SCALE GENOMIC DNA]</scope>
    <source>
        <strain evidence="12 13">DSM 27165</strain>
    </source>
</reference>
<evidence type="ECO:0000256" key="4">
    <source>
        <dbReference type="ARBA" id="ARBA00023139"/>
    </source>
</evidence>
<evidence type="ECO:0000256" key="2">
    <source>
        <dbReference type="ARBA" id="ARBA00022729"/>
    </source>
</evidence>
<dbReference type="NCBIfam" id="TIGR02802">
    <property type="entry name" value="Pal_lipo"/>
    <property type="match status" value="1"/>
</dbReference>
<dbReference type="GO" id="GO:0051301">
    <property type="term" value="P:cell division"/>
    <property type="evidence" value="ECO:0007669"/>
    <property type="project" value="UniProtKB-UniRule"/>
</dbReference>
<feature type="compositionally biased region" description="Polar residues" evidence="9">
    <location>
        <begin position="52"/>
        <end position="67"/>
    </location>
</feature>
<feature type="chain" id="PRO_5032808133" description="Peptidoglycan-associated lipoprotein" evidence="10">
    <location>
        <begin position="25"/>
        <end position="179"/>
    </location>
</feature>
<evidence type="ECO:0000256" key="10">
    <source>
        <dbReference type="SAM" id="SignalP"/>
    </source>
</evidence>
<dbReference type="PROSITE" id="PS01068">
    <property type="entry name" value="OMPA_1"/>
    <property type="match status" value="1"/>
</dbReference>
<dbReference type="Pfam" id="PF00691">
    <property type="entry name" value="OmpA"/>
    <property type="match status" value="1"/>
</dbReference>
<protein>
    <recommendedName>
        <fullName evidence="8">Peptidoglycan-associated lipoprotein</fullName>
        <shortName evidence="8">PAL</shortName>
    </recommendedName>
</protein>
<dbReference type="PRINTS" id="PR01021">
    <property type="entry name" value="OMPADOMAIN"/>
</dbReference>
<feature type="region of interest" description="Disordered" evidence="9">
    <location>
        <begin position="21"/>
        <end position="69"/>
    </location>
</feature>
<accession>A0A840MKD5</accession>
<proteinExistence type="inferred from homology"/>
<evidence type="ECO:0000313" key="13">
    <source>
        <dbReference type="Proteomes" id="UP000575898"/>
    </source>
</evidence>
<evidence type="ECO:0000256" key="8">
    <source>
        <dbReference type="HAMAP-Rule" id="MF_02204"/>
    </source>
</evidence>
<dbReference type="Gene3D" id="3.30.1330.60">
    <property type="entry name" value="OmpA-like domain"/>
    <property type="match status" value="1"/>
</dbReference>
<keyword evidence="13" id="KW-1185">Reference proteome</keyword>
<dbReference type="InterPro" id="IPR006665">
    <property type="entry name" value="OmpA-like"/>
</dbReference>
<dbReference type="PROSITE" id="PS51257">
    <property type="entry name" value="PROKAR_LIPOPROTEIN"/>
    <property type="match status" value="1"/>
</dbReference>
<feature type="domain" description="OmpA-like" evidence="11">
    <location>
        <begin position="62"/>
        <end position="179"/>
    </location>
</feature>
<dbReference type="PANTHER" id="PTHR30329:SF21">
    <property type="entry name" value="LIPOPROTEIN YIAD-RELATED"/>
    <property type="match status" value="1"/>
</dbReference>
<gene>
    <name evidence="8" type="primary">pal</name>
    <name evidence="12" type="ORF">HNQ59_000571</name>
</gene>
<dbReference type="EMBL" id="JACHHY010000003">
    <property type="protein sequence ID" value="MBB5017307.1"/>
    <property type="molecule type" value="Genomic_DNA"/>
</dbReference>
<dbReference type="PROSITE" id="PS51123">
    <property type="entry name" value="OMPA_2"/>
    <property type="match status" value="1"/>
</dbReference>
<keyword evidence="2 8" id="KW-0732">Signal</keyword>
<comment type="caution">
    <text evidence="12">The sequence shown here is derived from an EMBL/GenBank/DDBJ whole genome shotgun (WGS) entry which is preliminary data.</text>
</comment>
<comment type="subunit">
    <text evidence="8">The Tol-Pal system is composed of five core proteins: the inner membrane proteins TolA, TolQ and TolR, the periplasmic protein TolB and the outer membrane protein Pal. They form a network linking the inner and outer membranes and the peptidoglycan layer.</text>
</comment>
<name>A0A840MKD5_9PROT</name>
<sequence length="179" mass="19683">MKKVLLSALVVSLLAACASTPAPEAPKAPVENKTQPQVEAPKADTAPAPTDGLSTSNLPPHQDPNNKLSERSIYFDYDKYVVRDDHKALVEAHSKYLTEKRDLKVKIEGNADERGSREYNLALGQKRAEAVKKMMSTLGVSDSQIETISYGEEKPKATGHDEEAYAINRRADIVYADDK</sequence>
<dbReference type="InterPro" id="IPR014169">
    <property type="entry name" value="Pal_lipo_C"/>
</dbReference>
<evidence type="ECO:0000256" key="7">
    <source>
        <dbReference type="ARBA" id="ARBA00023306"/>
    </source>
</evidence>
<evidence type="ECO:0000256" key="9">
    <source>
        <dbReference type="SAM" id="MobiDB-lite"/>
    </source>
</evidence>
<dbReference type="SUPFAM" id="SSF103088">
    <property type="entry name" value="OmpA-like"/>
    <property type="match status" value="1"/>
</dbReference>
<keyword evidence="4 8" id="KW-0564">Palmitate</keyword>
<evidence type="ECO:0000256" key="3">
    <source>
        <dbReference type="ARBA" id="ARBA00023136"/>
    </source>
</evidence>
<dbReference type="InterPro" id="IPR006664">
    <property type="entry name" value="OMP_bac"/>
</dbReference>
<dbReference type="InterPro" id="IPR039001">
    <property type="entry name" value="Pal"/>
</dbReference>
<evidence type="ECO:0000256" key="5">
    <source>
        <dbReference type="ARBA" id="ARBA00023237"/>
    </source>
</evidence>
<dbReference type="InterPro" id="IPR006690">
    <property type="entry name" value="OMPA-like_CS"/>
</dbReference>
<evidence type="ECO:0000256" key="1">
    <source>
        <dbReference type="ARBA" id="ARBA00022618"/>
    </source>
</evidence>
<dbReference type="CDD" id="cd07185">
    <property type="entry name" value="OmpA_C-like"/>
    <property type="match status" value="1"/>
</dbReference>
<dbReference type="Proteomes" id="UP000575898">
    <property type="component" value="Unassembled WGS sequence"/>
</dbReference>
<evidence type="ECO:0000259" key="11">
    <source>
        <dbReference type="PROSITE" id="PS51123"/>
    </source>
</evidence>
<dbReference type="RefSeq" id="WP_184034918.1">
    <property type="nucleotide sequence ID" value="NZ_JACHHY010000003.1"/>
</dbReference>
<dbReference type="GO" id="GO:0009279">
    <property type="term" value="C:cell outer membrane"/>
    <property type="evidence" value="ECO:0007669"/>
    <property type="project" value="UniProtKB-SubCell"/>
</dbReference>
<comment type="similarity">
    <text evidence="8">Belongs to the Pal lipoprotein family.</text>
</comment>